<organism evidence="2">
    <name type="scientific">Eremomyces bilateralis CBS 781.70</name>
    <dbReference type="NCBI Taxonomy" id="1392243"/>
    <lineage>
        <taxon>Eukaryota</taxon>
        <taxon>Fungi</taxon>
        <taxon>Dikarya</taxon>
        <taxon>Ascomycota</taxon>
        <taxon>Pezizomycotina</taxon>
        <taxon>Dothideomycetes</taxon>
        <taxon>Dothideomycetes incertae sedis</taxon>
        <taxon>Eremomycetales</taxon>
        <taxon>Eremomycetaceae</taxon>
        <taxon>Eremomyces</taxon>
    </lineage>
</organism>
<dbReference type="EMBL" id="ML975154">
    <property type="protein sequence ID" value="KAF1813963.1"/>
    <property type="molecule type" value="Genomic_DNA"/>
</dbReference>
<dbReference type="GO" id="GO:0005634">
    <property type="term" value="C:nucleus"/>
    <property type="evidence" value="ECO:0007669"/>
    <property type="project" value="TreeGrafter"/>
</dbReference>
<feature type="non-terminal residue" evidence="2">
    <location>
        <position position="438"/>
    </location>
</feature>
<protein>
    <submittedName>
        <fullName evidence="2 4">Transcription factor Opi1</fullName>
    </submittedName>
</protein>
<feature type="region of interest" description="Disordered" evidence="1">
    <location>
        <begin position="282"/>
        <end position="310"/>
    </location>
</feature>
<reference evidence="4" key="3">
    <citation type="submission" date="2025-04" db="UniProtKB">
        <authorList>
            <consortium name="RefSeq"/>
        </authorList>
    </citation>
    <scope>IDENTIFICATION</scope>
    <source>
        <strain evidence="4">CBS 781.70</strain>
    </source>
</reference>
<evidence type="ECO:0000313" key="4">
    <source>
        <dbReference type="RefSeq" id="XP_033535594.1"/>
    </source>
</evidence>
<dbReference type="GO" id="GO:0030968">
    <property type="term" value="P:endoplasmic reticulum unfolded protein response"/>
    <property type="evidence" value="ECO:0007669"/>
    <property type="project" value="TreeGrafter"/>
</dbReference>
<dbReference type="PANTHER" id="PTHR38406">
    <property type="entry name" value="TRANSCRIPTIONAL REPRESSOR OPI1"/>
    <property type="match status" value="1"/>
</dbReference>
<dbReference type="PANTHER" id="PTHR38406:SF1">
    <property type="entry name" value="TRANSCRIPTIONAL REPRESSOR OPI1"/>
    <property type="match status" value="1"/>
</dbReference>
<feature type="region of interest" description="Disordered" evidence="1">
    <location>
        <begin position="151"/>
        <end position="228"/>
    </location>
</feature>
<reference evidence="4" key="2">
    <citation type="submission" date="2020-04" db="EMBL/GenBank/DDBJ databases">
        <authorList>
            <consortium name="NCBI Genome Project"/>
        </authorList>
    </citation>
    <scope>NUCLEOTIDE SEQUENCE</scope>
    <source>
        <strain evidence="4">CBS 781.70</strain>
    </source>
</reference>
<feature type="region of interest" description="Disordered" evidence="1">
    <location>
        <begin position="372"/>
        <end position="396"/>
    </location>
</feature>
<name>A0A6G1G7D4_9PEZI</name>
<sequence>STTGSVNNTLNTISNLSMDDPDVRMAAEALSGLGNPDFFRGRTGSPHHSPPAVYSPNASSNATVDVDEASEPLLTLLTSSHPLLSSAITGSITAYATSKHYSPSFIRSQVERVERAVNSVGSPVVQTVGSVSRRTGVEGAVRKYLKDTAKARRKDGDADFNIPQIRNSSQASLASRSDHDRESLPPYDEEHRSPNYETLDPHPEHPSEKQMLAPPGQSERDRQPRHPQTWSTQLMMTTSGLGVALSDSSLTSLRYCLDLLATATERIASVMSALALLVGKFDPSSSSSQQQQQPPTNHSRSYSSHSAHDRVAADATQLAARLHSLTDDLFATLRHVTHAVSRYAGGALPENAGALVRRQLLSLPGRWQMAGEETGTTAGAQDGERATPRQGAGDEGAVRHATRVLAFGREALEMLSQVALVVEGTVRSAEAWLGSIGR</sequence>
<accession>A0A6G1G7D4</accession>
<feature type="compositionally biased region" description="Low complexity" evidence="1">
    <location>
        <begin position="283"/>
        <end position="295"/>
    </location>
</feature>
<feature type="compositionally biased region" description="Basic and acidic residues" evidence="1">
    <location>
        <begin position="176"/>
        <end position="208"/>
    </location>
</feature>
<proteinExistence type="predicted"/>
<feature type="non-terminal residue" evidence="2">
    <location>
        <position position="1"/>
    </location>
</feature>
<evidence type="ECO:0000313" key="3">
    <source>
        <dbReference type="Proteomes" id="UP000504638"/>
    </source>
</evidence>
<keyword evidence="3" id="KW-1185">Reference proteome</keyword>
<dbReference type="AlphaFoldDB" id="A0A6G1G7D4"/>
<dbReference type="InterPro" id="IPR013927">
    <property type="entry name" value="TF_Opi1_Ccg-8"/>
</dbReference>
<dbReference type="Pfam" id="PF08618">
    <property type="entry name" value="Opi1"/>
    <property type="match status" value="1"/>
</dbReference>
<dbReference type="RefSeq" id="XP_033535594.1">
    <property type="nucleotide sequence ID" value="XM_033675688.1"/>
</dbReference>
<gene>
    <name evidence="2 4" type="ORF">P152DRAFT_379051</name>
</gene>
<dbReference type="OrthoDB" id="2441642at2759"/>
<dbReference type="GO" id="GO:0005783">
    <property type="term" value="C:endoplasmic reticulum"/>
    <property type="evidence" value="ECO:0007669"/>
    <property type="project" value="TreeGrafter"/>
</dbReference>
<dbReference type="GO" id="GO:0006357">
    <property type="term" value="P:regulation of transcription by RNA polymerase II"/>
    <property type="evidence" value="ECO:0007669"/>
    <property type="project" value="TreeGrafter"/>
</dbReference>
<feature type="region of interest" description="Disordered" evidence="1">
    <location>
        <begin position="37"/>
        <end position="60"/>
    </location>
</feature>
<feature type="compositionally biased region" description="Polar residues" evidence="1">
    <location>
        <begin position="164"/>
        <end position="175"/>
    </location>
</feature>
<evidence type="ECO:0000313" key="2">
    <source>
        <dbReference type="EMBL" id="KAF1813963.1"/>
    </source>
</evidence>
<reference evidence="2 4" key="1">
    <citation type="submission" date="2020-01" db="EMBL/GenBank/DDBJ databases">
        <authorList>
            <consortium name="DOE Joint Genome Institute"/>
            <person name="Haridas S."/>
            <person name="Albert R."/>
            <person name="Binder M."/>
            <person name="Bloem J."/>
            <person name="Labutti K."/>
            <person name="Salamov A."/>
            <person name="Andreopoulos B."/>
            <person name="Baker S.E."/>
            <person name="Barry K."/>
            <person name="Bills G."/>
            <person name="Bluhm B.H."/>
            <person name="Cannon C."/>
            <person name="Castanera R."/>
            <person name="Culley D.E."/>
            <person name="Daum C."/>
            <person name="Ezra D."/>
            <person name="Gonzalez J.B."/>
            <person name="Henrissat B."/>
            <person name="Kuo A."/>
            <person name="Liang C."/>
            <person name="Lipzen A."/>
            <person name="Lutzoni F."/>
            <person name="Magnuson J."/>
            <person name="Mondo S."/>
            <person name="Nolan M."/>
            <person name="Ohm R."/>
            <person name="Pangilinan J."/>
            <person name="Park H.-J."/>
            <person name="Ramirez L."/>
            <person name="Alfaro M."/>
            <person name="Sun H."/>
            <person name="Tritt A."/>
            <person name="Yoshinaga Y."/>
            <person name="Zwiers L.-H."/>
            <person name="Turgeon B.G."/>
            <person name="Goodwin S.B."/>
            <person name="Spatafora J.W."/>
            <person name="Crous P.W."/>
            <person name="Grigoriev I.V."/>
        </authorList>
    </citation>
    <scope>NUCLEOTIDE SEQUENCE</scope>
    <source>
        <strain evidence="2 4">CBS 781.70</strain>
    </source>
</reference>
<dbReference type="GeneID" id="54416258"/>
<evidence type="ECO:0000256" key="1">
    <source>
        <dbReference type="SAM" id="MobiDB-lite"/>
    </source>
</evidence>
<feature type="compositionally biased region" description="Polar residues" evidence="1">
    <location>
        <begin position="296"/>
        <end position="305"/>
    </location>
</feature>
<dbReference type="GO" id="GO:0003714">
    <property type="term" value="F:transcription corepressor activity"/>
    <property type="evidence" value="ECO:0007669"/>
    <property type="project" value="InterPro"/>
</dbReference>
<dbReference type="GO" id="GO:0008654">
    <property type="term" value="P:phospholipid biosynthetic process"/>
    <property type="evidence" value="ECO:0007669"/>
    <property type="project" value="TreeGrafter"/>
</dbReference>
<dbReference type="Proteomes" id="UP000504638">
    <property type="component" value="Unplaced"/>
</dbReference>